<protein>
    <submittedName>
        <fullName evidence="4">Isoflavone reductase</fullName>
    </submittedName>
</protein>
<dbReference type="Gene3D" id="3.90.25.10">
    <property type="entry name" value="UDP-galactose 4-epimerase, domain 1"/>
    <property type="match status" value="1"/>
</dbReference>
<proteinExistence type="predicted"/>
<dbReference type="Proteomes" id="UP000660729">
    <property type="component" value="Unassembled WGS sequence"/>
</dbReference>
<dbReference type="InterPro" id="IPR051609">
    <property type="entry name" value="NmrA/Isoflavone_reductase-like"/>
</dbReference>
<comment type="caution">
    <text evidence="4">The sequence shown here is derived from an EMBL/GenBank/DDBJ whole genome shotgun (WGS) entry which is preliminary data.</text>
</comment>
<dbReference type="AlphaFoldDB" id="A0A8H6VFC9"/>
<dbReference type="SUPFAM" id="SSF51735">
    <property type="entry name" value="NAD(P)-binding Rossmann-fold domains"/>
    <property type="match status" value="1"/>
</dbReference>
<feature type="domain" description="NmrA-like" evidence="3">
    <location>
        <begin position="8"/>
        <end position="248"/>
    </location>
</feature>
<evidence type="ECO:0000256" key="2">
    <source>
        <dbReference type="ARBA" id="ARBA00023002"/>
    </source>
</evidence>
<dbReference type="Pfam" id="PF05368">
    <property type="entry name" value="NmrA"/>
    <property type="match status" value="1"/>
</dbReference>
<dbReference type="GO" id="GO:0016491">
    <property type="term" value="F:oxidoreductase activity"/>
    <property type="evidence" value="ECO:0007669"/>
    <property type="project" value="UniProtKB-KW"/>
</dbReference>
<gene>
    <name evidence="4" type="ORF">HII31_09333</name>
</gene>
<dbReference type="OrthoDB" id="9974981at2759"/>
<reference evidence="4" key="1">
    <citation type="submission" date="2020-04" db="EMBL/GenBank/DDBJ databases">
        <title>Draft genome resource of the tomato pathogen Pseudocercospora fuligena.</title>
        <authorList>
            <person name="Zaccaron A."/>
        </authorList>
    </citation>
    <scope>NUCLEOTIDE SEQUENCE</scope>
    <source>
        <strain evidence="4">PF001</strain>
    </source>
</reference>
<accession>A0A8H6VFC9</accession>
<evidence type="ECO:0000313" key="4">
    <source>
        <dbReference type="EMBL" id="KAF7189355.1"/>
    </source>
</evidence>
<keyword evidence="5" id="KW-1185">Reference proteome</keyword>
<keyword evidence="2" id="KW-0560">Oxidoreductase</keyword>
<sequence>MAEQPLSIAVFGATGVLGSSIVNAFLEPHVRKHFGRLIAFSRDEHKLIEHWRPESGIFLRRYSLGNLQDSIVDIDIVINAVNTSNIHFHTNLVKAMATMKSTKAYFPSEFGIDGSTLDFRHESFERSKSLSQLARNSLHNTKVCQVFPGIFLENVLGPWLGLIDTTSNDGMRLISVGSKHTPISCTSVMDIGRSVAQLCLLPPSHIPDIIHLAGTTNSMVQMADIIARERRDQMKVVELSLSDYKASVLVSSPSNEAEYLKFVIGEGKVNHGKGGLWNGNELVNPRESSWKWKTFEDMVKENDERLWKSE</sequence>
<keyword evidence="1" id="KW-0521">NADP</keyword>
<dbReference type="EMBL" id="JABCIY010000191">
    <property type="protein sequence ID" value="KAF7189355.1"/>
    <property type="molecule type" value="Genomic_DNA"/>
</dbReference>
<dbReference type="InterPro" id="IPR036291">
    <property type="entry name" value="NAD(P)-bd_dom_sf"/>
</dbReference>
<dbReference type="Gene3D" id="3.40.50.720">
    <property type="entry name" value="NAD(P)-binding Rossmann-like Domain"/>
    <property type="match status" value="1"/>
</dbReference>
<evidence type="ECO:0000256" key="1">
    <source>
        <dbReference type="ARBA" id="ARBA00022857"/>
    </source>
</evidence>
<organism evidence="4 5">
    <name type="scientific">Pseudocercospora fuligena</name>
    <dbReference type="NCBI Taxonomy" id="685502"/>
    <lineage>
        <taxon>Eukaryota</taxon>
        <taxon>Fungi</taxon>
        <taxon>Dikarya</taxon>
        <taxon>Ascomycota</taxon>
        <taxon>Pezizomycotina</taxon>
        <taxon>Dothideomycetes</taxon>
        <taxon>Dothideomycetidae</taxon>
        <taxon>Mycosphaerellales</taxon>
        <taxon>Mycosphaerellaceae</taxon>
        <taxon>Pseudocercospora</taxon>
    </lineage>
</organism>
<dbReference type="PANTHER" id="PTHR47706">
    <property type="entry name" value="NMRA-LIKE FAMILY PROTEIN"/>
    <property type="match status" value="1"/>
</dbReference>
<evidence type="ECO:0000313" key="5">
    <source>
        <dbReference type="Proteomes" id="UP000660729"/>
    </source>
</evidence>
<evidence type="ECO:0000259" key="3">
    <source>
        <dbReference type="Pfam" id="PF05368"/>
    </source>
</evidence>
<dbReference type="PANTHER" id="PTHR47706:SF9">
    <property type="entry name" value="NMRA-LIKE DOMAIN-CONTAINING PROTEIN-RELATED"/>
    <property type="match status" value="1"/>
</dbReference>
<dbReference type="InterPro" id="IPR008030">
    <property type="entry name" value="NmrA-like"/>
</dbReference>
<name>A0A8H6VFC9_9PEZI</name>